<proteinExistence type="predicted"/>
<reference evidence="1 2" key="1">
    <citation type="submission" date="2013-11" db="EMBL/GenBank/DDBJ databases">
        <title>The Genome Sequence of Phytophthora parasitica P10297.</title>
        <authorList>
            <consortium name="The Broad Institute Genomics Platform"/>
            <person name="Russ C."/>
            <person name="Tyler B."/>
            <person name="Panabieres F."/>
            <person name="Shan W."/>
            <person name="Tripathy S."/>
            <person name="Grunwald N."/>
            <person name="Machado M."/>
            <person name="Johnson C.S."/>
            <person name="Walker B."/>
            <person name="Young S.K."/>
            <person name="Zeng Q."/>
            <person name="Gargeya S."/>
            <person name="Fitzgerald M."/>
            <person name="Haas B."/>
            <person name="Abouelleil A."/>
            <person name="Allen A.W."/>
            <person name="Alvarado L."/>
            <person name="Arachchi H.M."/>
            <person name="Berlin A.M."/>
            <person name="Chapman S.B."/>
            <person name="Gainer-Dewar J."/>
            <person name="Goldberg J."/>
            <person name="Griggs A."/>
            <person name="Gujja S."/>
            <person name="Hansen M."/>
            <person name="Howarth C."/>
            <person name="Imamovic A."/>
            <person name="Ireland A."/>
            <person name="Larimer J."/>
            <person name="McCowan C."/>
            <person name="Murphy C."/>
            <person name="Pearson M."/>
            <person name="Poon T.W."/>
            <person name="Priest M."/>
            <person name="Roberts A."/>
            <person name="Saif S."/>
            <person name="Shea T."/>
            <person name="Sisk P."/>
            <person name="Sykes S."/>
            <person name="Wortman J."/>
            <person name="Nusbaum C."/>
            <person name="Birren B."/>
        </authorList>
    </citation>
    <scope>NUCLEOTIDE SEQUENCE [LARGE SCALE GENOMIC DNA]</scope>
    <source>
        <strain evidence="1 2">P10297</strain>
    </source>
</reference>
<dbReference type="Proteomes" id="UP000018948">
    <property type="component" value="Unassembled WGS sequence"/>
</dbReference>
<organism evidence="1 2">
    <name type="scientific">Phytophthora nicotianae P10297</name>
    <dbReference type="NCBI Taxonomy" id="1317064"/>
    <lineage>
        <taxon>Eukaryota</taxon>
        <taxon>Sar</taxon>
        <taxon>Stramenopiles</taxon>
        <taxon>Oomycota</taxon>
        <taxon>Peronosporomycetes</taxon>
        <taxon>Peronosporales</taxon>
        <taxon>Peronosporaceae</taxon>
        <taxon>Phytophthora</taxon>
    </lineage>
</organism>
<sequence>MFKLGVWRRHSWNVVTSTVGLRLTQTLTDCEAMRMSPPIWWSCMSSIARASLRWLHSWSRSSTTLRAVQQSYAKEFCGSDTFAVWERRTCCLSATAQCSLSRDASTYSLQTLHVARSNHRADLHARYYSCHRNDCTAGCCTYCTDR</sequence>
<comment type="caution">
    <text evidence="1">The sequence shown here is derived from an EMBL/GenBank/DDBJ whole genome shotgun (WGS) entry which is preliminary data.</text>
</comment>
<name>W2YGW1_PHYNI</name>
<gene>
    <name evidence="1" type="ORF">F442_17374</name>
</gene>
<protein>
    <submittedName>
        <fullName evidence="1">Uncharacterized protein</fullName>
    </submittedName>
</protein>
<evidence type="ECO:0000313" key="2">
    <source>
        <dbReference type="Proteomes" id="UP000018948"/>
    </source>
</evidence>
<accession>W2YGW1</accession>
<dbReference type="AlphaFoldDB" id="W2YGW1"/>
<dbReference type="EMBL" id="ANIY01003648">
    <property type="protein sequence ID" value="ETP34270.1"/>
    <property type="molecule type" value="Genomic_DNA"/>
</dbReference>
<evidence type="ECO:0000313" key="1">
    <source>
        <dbReference type="EMBL" id="ETP34270.1"/>
    </source>
</evidence>